<organism evidence="2 3">
    <name type="scientific">Nitratireductor basaltis</name>
    <dbReference type="NCBI Taxonomy" id="472175"/>
    <lineage>
        <taxon>Bacteria</taxon>
        <taxon>Pseudomonadati</taxon>
        <taxon>Pseudomonadota</taxon>
        <taxon>Alphaproteobacteria</taxon>
        <taxon>Hyphomicrobiales</taxon>
        <taxon>Phyllobacteriaceae</taxon>
        <taxon>Nitratireductor</taxon>
    </lineage>
</organism>
<evidence type="ECO:0000313" key="3">
    <source>
        <dbReference type="Proteomes" id="UP000053675"/>
    </source>
</evidence>
<keyword evidence="1" id="KW-0812">Transmembrane</keyword>
<accession>A0A084UB72</accession>
<proteinExistence type="predicted"/>
<keyword evidence="1" id="KW-0472">Membrane</keyword>
<dbReference type="Proteomes" id="UP000053675">
    <property type="component" value="Unassembled WGS sequence"/>
</dbReference>
<name>A0A084UB72_9HYPH</name>
<dbReference type="EMBL" id="JMQM01000001">
    <property type="protein sequence ID" value="KFB10208.1"/>
    <property type="molecule type" value="Genomic_DNA"/>
</dbReference>
<evidence type="ECO:0000256" key="1">
    <source>
        <dbReference type="SAM" id="Phobius"/>
    </source>
</evidence>
<comment type="caution">
    <text evidence="2">The sequence shown here is derived from an EMBL/GenBank/DDBJ whole genome shotgun (WGS) entry which is preliminary data.</text>
</comment>
<dbReference type="PATRIC" id="fig|472175.3.peg.1248"/>
<dbReference type="STRING" id="472175.EL18_01238"/>
<reference evidence="2 3" key="1">
    <citation type="submission" date="2014-05" db="EMBL/GenBank/DDBJ databases">
        <title>Draft Genome Sequence of Nitratireductor basaltis Strain UMTGB225, A Marine Bacterium Isolated from Green Barrel Tunicate.</title>
        <authorList>
            <person name="Gan H.Y."/>
        </authorList>
    </citation>
    <scope>NUCLEOTIDE SEQUENCE [LARGE SCALE GENOMIC DNA]</scope>
    <source>
        <strain evidence="2 3">UMTGB225</strain>
    </source>
</reference>
<protein>
    <submittedName>
        <fullName evidence="2">Uncharacterized protein</fullName>
    </submittedName>
</protein>
<keyword evidence="3" id="KW-1185">Reference proteome</keyword>
<keyword evidence="1" id="KW-1133">Transmembrane helix</keyword>
<dbReference type="AlphaFoldDB" id="A0A084UB72"/>
<gene>
    <name evidence="2" type="ORF">EL18_01238</name>
</gene>
<dbReference type="eggNOG" id="ENOG5031EEH">
    <property type="taxonomic scope" value="Bacteria"/>
</dbReference>
<sequence length="42" mass="4388">MDETVQKSCWGVTAKAVIGLAGVILLAWLVIGSESAAMIAQR</sequence>
<feature type="transmembrane region" description="Helical" evidence="1">
    <location>
        <begin position="12"/>
        <end position="32"/>
    </location>
</feature>
<evidence type="ECO:0000313" key="2">
    <source>
        <dbReference type="EMBL" id="KFB10208.1"/>
    </source>
</evidence>